<reference evidence="1 2" key="1">
    <citation type="submission" date="2023-02" db="EMBL/GenBank/DDBJ databases">
        <title>Pathogen: clinical or host-associated sample.</title>
        <authorList>
            <person name="Hergert J."/>
            <person name="Casey R."/>
            <person name="Wagner J."/>
            <person name="Young E.L."/>
            <person name="Oakeson K.F."/>
        </authorList>
    </citation>
    <scope>NUCLEOTIDE SEQUENCE [LARGE SCALE GENOMIC DNA]</scope>
    <source>
        <strain evidence="1 2">2022CK-00829</strain>
        <plasmid evidence="1 2">unnamed1</plasmid>
    </source>
</reference>
<proteinExistence type="predicted"/>
<geneLocation type="plasmid" evidence="1 2">
    <name>unnamed1</name>
</geneLocation>
<evidence type="ECO:0000313" key="1">
    <source>
        <dbReference type="EMBL" id="WDI05046.1"/>
    </source>
</evidence>
<gene>
    <name evidence="1" type="ORF">PUW25_26110</name>
</gene>
<protein>
    <submittedName>
        <fullName evidence="1">Uncharacterized protein</fullName>
    </submittedName>
</protein>
<keyword evidence="1" id="KW-0614">Plasmid</keyword>
<dbReference type="EMBL" id="CP118109">
    <property type="protein sequence ID" value="WDI05046.1"/>
    <property type="molecule type" value="Genomic_DNA"/>
</dbReference>
<name>A0ABY7XGR3_9BACL</name>
<evidence type="ECO:0000313" key="2">
    <source>
        <dbReference type="Proteomes" id="UP001221519"/>
    </source>
</evidence>
<organism evidence="1 2">
    <name type="scientific">Paenibacillus urinalis</name>
    <dbReference type="NCBI Taxonomy" id="521520"/>
    <lineage>
        <taxon>Bacteria</taxon>
        <taxon>Bacillati</taxon>
        <taxon>Bacillota</taxon>
        <taxon>Bacilli</taxon>
        <taxon>Bacillales</taxon>
        <taxon>Paenibacillaceae</taxon>
        <taxon>Paenibacillus</taxon>
    </lineage>
</organism>
<accession>A0ABY7XGR3</accession>
<keyword evidence="2" id="KW-1185">Reference proteome</keyword>
<dbReference type="Proteomes" id="UP001221519">
    <property type="component" value="Plasmid unnamed1"/>
</dbReference>
<dbReference type="RefSeq" id="WP_047913155.1">
    <property type="nucleotide sequence ID" value="NZ_CP118109.1"/>
</dbReference>
<sequence length="150" mass="17542">MELMSTYLKRDLDVYKWLFSMKLNVPESEKHWHEENMALIYNPMTDEIIKGYATSVKIEKLNDHIYSNTTGSFDMHLRPSSAFTTSRVIASIPFTFSNLKDMRKFIEWQDRTSIEILTKQHFIRGIIVGTLVFDGSIYTDLEAVHIETKV</sequence>